<evidence type="ECO:0000313" key="2">
    <source>
        <dbReference type="EMBL" id="PRX05113.1"/>
    </source>
</evidence>
<feature type="region of interest" description="Disordered" evidence="1">
    <location>
        <begin position="21"/>
        <end position="46"/>
    </location>
</feature>
<reference evidence="2 3" key="1">
    <citation type="submission" date="2018-03" db="EMBL/GenBank/DDBJ databases">
        <title>Genomic Encyclopedia of Archaeal and Bacterial Type Strains, Phase II (KMG-II): from individual species to whole genera.</title>
        <authorList>
            <person name="Goeker M."/>
        </authorList>
    </citation>
    <scope>NUCLEOTIDE SEQUENCE [LARGE SCALE GENOMIC DNA]</scope>
    <source>
        <strain evidence="2 3">DSM 43146</strain>
    </source>
</reference>
<sequence length="172" mass="17382">MRVERALCALILVGLVGGCTSDGDKPATPDPSAAATGAAAAGGSAPAWTEPANYSFALSRGCEEAAPVGRYQATVANGKIVTSERIGALSAVPSSSAEVDLGPATEGQQGEEIEVPTLAELVAMAKTAEEDGAEVATEFHAGDGHPVKVKINVGDDPLQAECWNVSEYRAGS</sequence>
<evidence type="ECO:0000313" key="3">
    <source>
        <dbReference type="Proteomes" id="UP000239415"/>
    </source>
</evidence>
<proteinExistence type="predicted"/>
<evidence type="ECO:0000256" key="1">
    <source>
        <dbReference type="SAM" id="MobiDB-lite"/>
    </source>
</evidence>
<gene>
    <name evidence="2" type="ORF">CLV67_14626</name>
</gene>
<evidence type="ECO:0008006" key="4">
    <source>
        <dbReference type="Google" id="ProtNLM"/>
    </source>
</evidence>
<protein>
    <recommendedName>
        <fullName evidence="4">Lipoprotein</fullName>
    </recommendedName>
</protein>
<accession>A0A2T0JBW4</accession>
<name>A0A2T0JBW4_9ACTN</name>
<dbReference type="RefSeq" id="WP_239166985.1">
    <property type="nucleotide sequence ID" value="NZ_BOMO01000192.1"/>
</dbReference>
<organism evidence="2 3">
    <name type="scientific">Actinoplanes italicus</name>
    <dbReference type="NCBI Taxonomy" id="113567"/>
    <lineage>
        <taxon>Bacteria</taxon>
        <taxon>Bacillati</taxon>
        <taxon>Actinomycetota</taxon>
        <taxon>Actinomycetes</taxon>
        <taxon>Micromonosporales</taxon>
        <taxon>Micromonosporaceae</taxon>
        <taxon>Actinoplanes</taxon>
    </lineage>
</organism>
<keyword evidence="3" id="KW-1185">Reference proteome</keyword>
<comment type="caution">
    <text evidence="2">The sequence shown here is derived from an EMBL/GenBank/DDBJ whole genome shotgun (WGS) entry which is preliminary data.</text>
</comment>
<dbReference type="EMBL" id="PVMZ01000046">
    <property type="protein sequence ID" value="PRX05113.1"/>
    <property type="molecule type" value="Genomic_DNA"/>
</dbReference>
<feature type="compositionally biased region" description="Low complexity" evidence="1">
    <location>
        <begin position="30"/>
        <end position="46"/>
    </location>
</feature>
<dbReference type="PROSITE" id="PS51257">
    <property type="entry name" value="PROKAR_LIPOPROTEIN"/>
    <property type="match status" value="1"/>
</dbReference>
<dbReference type="AlphaFoldDB" id="A0A2T0JBW4"/>
<dbReference type="Proteomes" id="UP000239415">
    <property type="component" value="Unassembled WGS sequence"/>
</dbReference>